<dbReference type="EMBL" id="BANC01000020">
    <property type="protein sequence ID" value="GAN79258.1"/>
    <property type="molecule type" value="Genomic_DNA"/>
</dbReference>
<protein>
    <submittedName>
        <fullName evidence="9">Paraquat-inducible protein B</fullName>
    </submittedName>
</protein>
<feature type="domain" description="Mce/MlaD" evidence="8">
    <location>
        <begin position="49"/>
        <end position="140"/>
    </location>
</feature>
<dbReference type="PANTHER" id="PTHR30462:SF0">
    <property type="entry name" value="INTERMEMBRANE TRANSPORT PROTEIN YEBT"/>
    <property type="match status" value="1"/>
</dbReference>
<evidence type="ECO:0000313" key="9">
    <source>
        <dbReference type="EMBL" id="GAN79258.1"/>
    </source>
</evidence>
<feature type="domain" description="Mce/MlaD" evidence="8">
    <location>
        <begin position="165"/>
        <end position="226"/>
    </location>
</feature>
<feature type="domain" description="Mce/MlaD" evidence="8">
    <location>
        <begin position="300"/>
        <end position="392"/>
    </location>
</feature>
<keyword evidence="10" id="KW-1185">Reference proteome</keyword>
<keyword evidence="2" id="KW-1003">Cell membrane</keyword>
<evidence type="ECO:0000256" key="4">
    <source>
        <dbReference type="ARBA" id="ARBA00022692"/>
    </source>
</evidence>
<keyword evidence="5 7" id="KW-1133">Transmembrane helix</keyword>
<dbReference type="GO" id="GO:0005886">
    <property type="term" value="C:plasma membrane"/>
    <property type="evidence" value="ECO:0007669"/>
    <property type="project" value="UniProtKB-SubCell"/>
</dbReference>
<dbReference type="Pfam" id="PF02470">
    <property type="entry name" value="MlaD"/>
    <property type="match status" value="3"/>
</dbReference>
<evidence type="ECO:0000256" key="2">
    <source>
        <dbReference type="ARBA" id="ARBA00022475"/>
    </source>
</evidence>
<keyword evidence="4 7" id="KW-0812">Transmembrane</keyword>
<dbReference type="AlphaFoldDB" id="A0A0D6PDI4"/>
<reference evidence="9 10" key="1">
    <citation type="submission" date="2012-11" db="EMBL/GenBank/DDBJ databases">
        <title>Whole genome sequence of Acidocella aminolytica 101 = DSM 11237.</title>
        <authorList>
            <person name="Azuma Y."/>
            <person name="Higashiura N."/>
            <person name="Hirakawa H."/>
            <person name="Matsushita K."/>
        </authorList>
    </citation>
    <scope>NUCLEOTIDE SEQUENCE [LARGE SCALE GENOMIC DNA]</scope>
    <source>
        <strain evidence="10">101 / DSM 11237</strain>
    </source>
</reference>
<dbReference type="Proteomes" id="UP000032668">
    <property type="component" value="Unassembled WGS sequence"/>
</dbReference>
<evidence type="ECO:0000256" key="7">
    <source>
        <dbReference type="SAM" id="Phobius"/>
    </source>
</evidence>
<evidence type="ECO:0000256" key="5">
    <source>
        <dbReference type="ARBA" id="ARBA00022989"/>
    </source>
</evidence>
<dbReference type="PANTHER" id="PTHR30462">
    <property type="entry name" value="INTERMEMBRANE TRANSPORT PROTEIN PQIB-RELATED"/>
    <property type="match status" value="1"/>
</dbReference>
<evidence type="ECO:0000256" key="3">
    <source>
        <dbReference type="ARBA" id="ARBA00022519"/>
    </source>
</evidence>
<comment type="subcellular location">
    <subcellularLocation>
        <location evidence="1">Cell inner membrane</location>
    </subcellularLocation>
</comment>
<evidence type="ECO:0000256" key="6">
    <source>
        <dbReference type="ARBA" id="ARBA00023136"/>
    </source>
</evidence>
<keyword evidence="6 7" id="KW-0472">Membrane</keyword>
<dbReference type="STRING" id="1120923.SAMN02746095_00255"/>
<comment type="caution">
    <text evidence="9">The sequence shown here is derived from an EMBL/GenBank/DDBJ whole genome shotgun (WGS) entry which is preliminary data.</text>
</comment>
<name>A0A0D6PDI4_9PROT</name>
<accession>A0A0D6PDI4</accession>
<evidence type="ECO:0000256" key="1">
    <source>
        <dbReference type="ARBA" id="ARBA00004533"/>
    </source>
</evidence>
<evidence type="ECO:0000259" key="8">
    <source>
        <dbReference type="Pfam" id="PF02470"/>
    </source>
</evidence>
<sequence length="531" mass="57421">MTESPAPGNPIPPPQAKLRRQRFQIVWLVPILAAIIAGYLGYRTIMERGPLLTLVFTNADGLQAGQTQLKYKAVALGTVESIDLAKDNSHVIVKVRMNDVGRRFLNSNARFWVVRPRLNFSDFSGFETIVSGAYITVDPGKPGGHYESHFTGLEQPPGVRSDEPGRTYTLTAYKLGSISSGSPIFYRDVAVGEVLGYDIGSGLGPIKISIFIRAPFDNLVRNGSRFWNSSGIAFGIKGGVLQLQLQSIQALFAGGITFSLPPSARNEAASPDGAHFRLYASQQQAESAAFDTQIQAVSYVTTNVSGLTPGAPVTAMGIEVGDVTGVDLMVDPKQGTAKIKISMQLQPQRILNLDKAWNVPDAVSLFQKFVNNGMRVEIGTANYVTGQKEINLVVVPKALPAKVVQQGKVIILPFQKSGLDETLANAAEITAKINKLPFQELGKNLNKLLLTANGALGGPQTQLLIKQLTTTLQTADTTLQTLDRGFGQDSNFQRSLQQILSQTNSTLLSLQALTTYLNQHPQSLIFGRSGR</sequence>
<dbReference type="InterPro" id="IPR051800">
    <property type="entry name" value="PqiA-PqiB_transport"/>
</dbReference>
<keyword evidence="3" id="KW-0997">Cell inner membrane</keyword>
<proteinExistence type="predicted"/>
<feature type="transmembrane region" description="Helical" evidence="7">
    <location>
        <begin position="25"/>
        <end position="42"/>
    </location>
</feature>
<organism evidence="9 10">
    <name type="scientific">Acidocella aminolytica 101 = DSM 11237</name>
    <dbReference type="NCBI Taxonomy" id="1120923"/>
    <lineage>
        <taxon>Bacteria</taxon>
        <taxon>Pseudomonadati</taxon>
        <taxon>Pseudomonadota</taxon>
        <taxon>Alphaproteobacteria</taxon>
        <taxon>Acetobacterales</taxon>
        <taxon>Acidocellaceae</taxon>
        <taxon>Acidocella</taxon>
    </lineage>
</organism>
<dbReference type="InterPro" id="IPR003399">
    <property type="entry name" value="Mce/MlaD"/>
</dbReference>
<gene>
    <name evidence="9" type="ORF">Aam_020_022</name>
</gene>
<evidence type="ECO:0000313" key="10">
    <source>
        <dbReference type="Proteomes" id="UP000032668"/>
    </source>
</evidence>